<evidence type="ECO:0000313" key="11">
    <source>
        <dbReference type="Proteomes" id="UP000283509"/>
    </source>
</evidence>
<keyword evidence="4 7" id="KW-0472">Membrane</keyword>
<keyword evidence="8" id="KW-0732">Signal</keyword>
<dbReference type="SUPFAM" id="SSF53822">
    <property type="entry name" value="Periplasmic binding protein-like I"/>
    <property type="match status" value="1"/>
</dbReference>
<dbReference type="PANTHER" id="PTHR24060">
    <property type="entry name" value="METABOTROPIC GLUTAMATE RECEPTOR"/>
    <property type="match status" value="1"/>
</dbReference>
<comment type="caution">
    <text evidence="10">The sequence shown here is derived from an EMBL/GenBank/DDBJ whole genome shotgun (WGS) entry which is preliminary data.</text>
</comment>
<dbReference type="EMBL" id="QCYY01002017">
    <property type="protein sequence ID" value="ROT73576.1"/>
    <property type="molecule type" value="Genomic_DNA"/>
</dbReference>
<evidence type="ECO:0000256" key="8">
    <source>
        <dbReference type="SAM" id="SignalP"/>
    </source>
</evidence>
<proteinExistence type="predicted"/>
<feature type="transmembrane region" description="Helical" evidence="7">
    <location>
        <begin position="514"/>
        <end position="537"/>
    </location>
</feature>
<keyword evidence="10" id="KW-0675">Receptor</keyword>
<evidence type="ECO:0000256" key="5">
    <source>
        <dbReference type="ARBA" id="ARBA00023180"/>
    </source>
</evidence>
<organism evidence="10 11">
    <name type="scientific">Penaeus vannamei</name>
    <name type="common">Whiteleg shrimp</name>
    <name type="synonym">Litopenaeus vannamei</name>
    <dbReference type="NCBI Taxonomy" id="6689"/>
    <lineage>
        <taxon>Eukaryota</taxon>
        <taxon>Metazoa</taxon>
        <taxon>Ecdysozoa</taxon>
        <taxon>Arthropoda</taxon>
        <taxon>Crustacea</taxon>
        <taxon>Multicrustacea</taxon>
        <taxon>Malacostraca</taxon>
        <taxon>Eumalacostraca</taxon>
        <taxon>Eucarida</taxon>
        <taxon>Decapoda</taxon>
        <taxon>Dendrobranchiata</taxon>
        <taxon>Penaeoidea</taxon>
        <taxon>Penaeidae</taxon>
        <taxon>Penaeus</taxon>
    </lineage>
</organism>
<protein>
    <submittedName>
        <fullName evidence="10">Metabotropic glutamate receptor 3</fullName>
    </submittedName>
</protein>
<evidence type="ECO:0000256" key="7">
    <source>
        <dbReference type="SAM" id="Phobius"/>
    </source>
</evidence>
<keyword evidence="11" id="KW-1185">Reference proteome</keyword>
<reference evidence="10 11" key="2">
    <citation type="submission" date="2019-01" db="EMBL/GenBank/DDBJ databases">
        <title>The decoding of complex shrimp genome reveals the adaptation for benthos swimmer, frequently molting mechanism and breeding impact on genome.</title>
        <authorList>
            <person name="Sun Y."/>
            <person name="Gao Y."/>
            <person name="Yu Y."/>
        </authorList>
    </citation>
    <scope>NUCLEOTIDE SEQUENCE [LARGE SCALE GENOMIC DNA]</scope>
    <source>
        <tissue evidence="10">Muscle</tissue>
    </source>
</reference>
<dbReference type="AlphaFoldDB" id="A0A423TAV0"/>
<dbReference type="InterPro" id="IPR028082">
    <property type="entry name" value="Peripla_BP_I"/>
</dbReference>
<dbReference type="OrthoDB" id="9880600at2759"/>
<name>A0A423TAV0_PENVA</name>
<dbReference type="Pfam" id="PF01094">
    <property type="entry name" value="ANF_receptor"/>
    <property type="match status" value="1"/>
</dbReference>
<evidence type="ECO:0000256" key="6">
    <source>
        <dbReference type="SAM" id="MobiDB-lite"/>
    </source>
</evidence>
<gene>
    <name evidence="10" type="ORF">C7M84_007970</name>
</gene>
<dbReference type="GO" id="GO:0016020">
    <property type="term" value="C:membrane"/>
    <property type="evidence" value="ECO:0007669"/>
    <property type="project" value="UniProtKB-SubCell"/>
</dbReference>
<feature type="signal peptide" evidence="8">
    <location>
        <begin position="1"/>
        <end position="22"/>
    </location>
</feature>
<keyword evidence="5" id="KW-0325">Glycoprotein</keyword>
<feature type="region of interest" description="Disordered" evidence="6">
    <location>
        <begin position="455"/>
        <end position="478"/>
    </location>
</feature>
<keyword evidence="2 7" id="KW-0812">Transmembrane</keyword>
<feature type="domain" description="Receptor ligand binding region" evidence="9">
    <location>
        <begin position="63"/>
        <end position="232"/>
    </location>
</feature>
<evidence type="ECO:0000256" key="4">
    <source>
        <dbReference type="ARBA" id="ARBA00023136"/>
    </source>
</evidence>
<sequence>MGVTVRTWVWAGLLLRLGWASGACIPMGEGEVFLVGGDVVLTELLPLHTGRDCSKLGLTEMQIMEATRLAVQKVNELELIPGVTLGLRVVDTCGKSERSVKMALASLADDTRDCINPAVSLGFLGPGDAASASAVGRATRSLHVPLLAYGPRPASVRTPVDLVAPAPQRSAKAVTNVLAGAGIRSMSVVHTADVEGEVLMQHFITAAEDGYRCLEKVLKAEDPADLVKPLRKGPGTVVLLGTRHKVQKLARFLGAEGGPAEILVLQDTGGPVPVAELEGVTTPTILLQRIAEVLPDFSEHLQRDLSSEDGPRRQYVAALSECSSCDALDFAYDAAAPAAAVAVLTFAQALREAQAAHCGPGEGLCEGVRLLEYQEWKDLLSQASPSDLASEAFPGLDTEGLSPGAEDIPRYAVKLLSPGNATNLTQVGHADEISAVLGQLELKAPRCGKTCPCIRPKSTPRPRPPPGNLEIKPTPPRDGGGLDILGGAGWWSHVSWWPGDMPDPAHLSQSEVTAYVTAFFLLVVLFMSSTLACIYNLQKSPSRS</sequence>
<evidence type="ECO:0000313" key="10">
    <source>
        <dbReference type="EMBL" id="ROT73576.1"/>
    </source>
</evidence>
<accession>A0A423TAV0</accession>
<evidence type="ECO:0000256" key="2">
    <source>
        <dbReference type="ARBA" id="ARBA00022692"/>
    </source>
</evidence>
<keyword evidence="3 7" id="KW-1133">Transmembrane helix</keyword>
<dbReference type="Proteomes" id="UP000283509">
    <property type="component" value="Unassembled WGS sequence"/>
</dbReference>
<evidence type="ECO:0000256" key="1">
    <source>
        <dbReference type="ARBA" id="ARBA00004370"/>
    </source>
</evidence>
<reference evidence="10 11" key="1">
    <citation type="submission" date="2018-04" db="EMBL/GenBank/DDBJ databases">
        <authorList>
            <person name="Zhang X."/>
            <person name="Yuan J."/>
            <person name="Li F."/>
            <person name="Xiang J."/>
        </authorList>
    </citation>
    <scope>NUCLEOTIDE SEQUENCE [LARGE SCALE GENOMIC DNA]</scope>
    <source>
        <tissue evidence="10">Muscle</tissue>
    </source>
</reference>
<comment type="subcellular location">
    <subcellularLocation>
        <location evidence="1">Membrane</location>
    </subcellularLocation>
</comment>
<evidence type="ECO:0000256" key="3">
    <source>
        <dbReference type="ARBA" id="ARBA00022989"/>
    </source>
</evidence>
<evidence type="ECO:0000259" key="9">
    <source>
        <dbReference type="Pfam" id="PF01094"/>
    </source>
</evidence>
<dbReference type="Gene3D" id="3.40.50.2300">
    <property type="match status" value="2"/>
</dbReference>
<feature type="chain" id="PRO_5019070080" evidence="8">
    <location>
        <begin position="23"/>
        <end position="544"/>
    </location>
</feature>
<dbReference type="InterPro" id="IPR001828">
    <property type="entry name" value="ANF_lig-bd_rcpt"/>
</dbReference>
<dbReference type="InterPro" id="IPR050726">
    <property type="entry name" value="mGluR"/>
</dbReference>